<dbReference type="OrthoDB" id="9985546at2"/>
<organism evidence="1 2">
    <name type="scientific">Methylobacterium radiodurans</name>
    <dbReference type="NCBI Taxonomy" id="2202828"/>
    <lineage>
        <taxon>Bacteria</taxon>
        <taxon>Pseudomonadati</taxon>
        <taxon>Pseudomonadota</taxon>
        <taxon>Alphaproteobacteria</taxon>
        <taxon>Hyphomicrobiales</taxon>
        <taxon>Methylobacteriaceae</taxon>
        <taxon>Methylobacterium</taxon>
    </lineage>
</organism>
<name>A0A2U8VQP6_9HYPH</name>
<protein>
    <submittedName>
        <fullName evidence="1">Uncharacterized protein</fullName>
    </submittedName>
</protein>
<reference evidence="1 2" key="1">
    <citation type="submission" date="2018-05" db="EMBL/GenBank/DDBJ databases">
        <title>Complete Genome Sequence of Methylobacterium sp. 17Sr1-43.</title>
        <authorList>
            <person name="Srinivasan S."/>
        </authorList>
    </citation>
    <scope>NUCLEOTIDE SEQUENCE [LARGE SCALE GENOMIC DNA]</scope>
    <source>
        <strain evidence="1 2">17Sr1-43</strain>
    </source>
</reference>
<evidence type="ECO:0000313" key="1">
    <source>
        <dbReference type="EMBL" id="AWN35955.1"/>
    </source>
</evidence>
<dbReference type="RefSeq" id="WP_109951067.1">
    <property type="nucleotide sequence ID" value="NZ_CP029551.1"/>
</dbReference>
<gene>
    <name evidence="1" type="ORF">DK427_09605</name>
</gene>
<evidence type="ECO:0000313" key="2">
    <source>
        <dbReference type="Proteomes" id="UP000246058"/>
    </source>
</evidence>
<sequence>MDHANSAPATTDPAGYVELFEGGRAVPEAISGVCGRVVRGRADADFSMLAFASGRRLAWVTGPDGLRAMIGRSGSEIVLGIGKDRAWLREKLAEGMRWRLFVLPQAECIRADWAGIFVMIEATYPEVARKLLPWREALQDPVLTLSILPSLVSSAVKDNEDHPEHMSVARYETCADTAENARLFLWHTLGLNQHFKGDGWATDPLTGERVEEYLTANVPLSEIVGHRVIALDVEP</sequence>
<dbReference type="KEGG" id="meti:DK427_09605"/>
<proteinExistence type="predicted"/>
<dbReference type="EMBL" id="CP029551">
    <property type="protein sequence ID" value="AWN35955.1"/>
    <property type="molecule type" value="Genomic_DNA"/>
</dbReference>
<dbReference type="AlphaFoldDB" id="A0A2U8VQP6"/>
<accession>A0A2U8VQP6</accession>
<keyword evidence="2" id="KW-1185">Reference proteome</keyword>
<dbReference type="Proteomes" id="UP000246058">
    <property type="component" value="Chromosome"/>
</dbReference>